<keyword evidence="1" id="KW-0812">Transmembrane</keyword>
<proteinExistence type="predicted"/>
<name>A0ABQ8Q774_9AGAR</name>
<accession>A0ABQ8Q774</accession>
<feature type="transmembrane region" description="Helical" evidence="1">
    <location>
        <begin position="12"/>
        <end position="33"/>
    </location>
</feature>
<comment type="caution">
    <text evidence="2">The sequence shown here is derived from an EMBL/GenBank/DDBJ whole genome shotgun (WGS) entry which is preliminary data.</text>
</comment>
<keyword evidence="1" id="KW-1133">Transmembrane helix</keyword>
<protein>
    <submittedName>
        <fullName evidence="2">Uncharacterized protein</fullName>
    </submittedName>
</protein>
<organism evidence="2 3">
    <name type="scientific">Lentinula boryana</name>
    <dbReference type="NCBI Taxonomy" id="40481"/>
    <lineage>
        <taxon>Eukaryota</taxon>
        <taxon>Fungi</taxon>
        <taxon>Dikarya</taxon>
        <taxon>Basidiomycota</taxon>
        <taxon>Agaricomycotina</taxon>
        <taxon>Agaricomycetes</taxon>
        <taxon>Agaricomycetidae</taxon>
        <taxon>Agaricales</taxon>
        <taxon>Marasmiineae</taxon>
        <taxon>Omphalotaceae</taxon>
        <taxon>Lentinula</taxon>
    </lineage>
</organism>
<reference evidence="2" key="1">
    <citation type="submission" date="2022-08" db="EMBL/GenBank/DDBJ databases">
        <authorList>
            <consortium name="DOE Joint Genome Institute"/>
            <person name="Min B."/>
            <person name="Riley R."/>
            <person name="Sierra-Patev S."/>
            <person name="Naranjo-Ortiz M."/>
            <person name="Looney B."/>
            <person name="Konkel Z."/>
            <person name="Slot J.C."/>
            <person name="Sakamoto Y."/>
            <person name="Steenwyk J.L."/>
            <person name="Rokas A."/>
            <person name="Carro J."/>
            <person name="Camarero S."/>
            <person name="Ferreira P."/>
            <person name="Molpeceres G."/>
            <person name="Ruiz-Duenas F.J."/>
            <person name="Serrano A."/>
            <person name="Henrissat B."/>
            <person name="Drula E."/>
            <person name="Hughes K.W."/>
            <person name="Mata J.L."/>
            <person name="Ishikawa N.K."/>
            <person name="Vargas-Isla R."/>
            <person name="Ushijima S."/>
            <person name="Smith C.A."/>
            <person name="Ahrendt S."/>
            <person name="Andreopoulos W."/>
            <person name="He G."/>
            <person name="Labutti K."/>
            <person name="Lipzen A."/>
            <person name="Ng V."/>
            <person name="Sandor L."/>
            <person name="Barry K."/>
            <person name="Martinez A.T."/>
            <person name="Xiao Y."/>
            <person name="Gibbons J.G."/>
            <person name="Terashima K."/>
            <person name="Hibbett D.S."/>
            <person name="Grigoriev I.V."/>
        </authorList>
    </citation>
    <scope>NUCLEOTIDE SEQUENCE</scope>
    <source>
        <strain evidence="2">TFB10827</strain>
    </source>
</reference>
<evidence type="ECO:0000313" key="3">
    <source>
        <dbReference type="Proteomes" id="UP001163828"/>
    </source>
</evidence>
<dbReference type="Proteomes" id="UP001163828">
    <property type="component" value="Unassembled WGS sequence"/>
</dbReference>
<keyword evidence="1" id="KW-0472">Membrane</keyword>
<evidence type="ECO:0000256" key="1">
    <source>
        <dbReference type="SAM" id="Phobius"/>
    </source>
</evidence>
<dbReference type="EMBL" id="MU790712">
    <property type="protein sequence ID" value="KAJ3994300.1"/>
    <property type="molecule type" value="Genomic_DNA"/>
</dbReference>
<gene>
    <name evidence="2" type="ORF">F5050DRAFT_1775699</name>
</gene>
<sequence>MHHCLSATNFDVRAWFILILSLVSLACVVGLPVSSSEATSNEQRSGTHWTAEVSFYQYQKEFSHTDDTLKEVKSMHKQVEDEIKNSKFLLVDGDTVDVSFDVGFGEETPPMFFGNVAGFWIKWRNGQRENRSEGTLKYVGCSTFTWNPPYEVELDSNYKPIEKDPKTGKTKLRVMIPPHRS</sequence>
<keyword evidence="3" id="KW-1185">Reference proteome</keyword>
<evidence type="ECO:0000313" key="2">
    <source>
        <dbReference type="EMBL" id="KAJ3994300.1"/>
    </source>
</evidence>